<evidence type="ECO:0000313" key="1">
    <source>
        <dbReference type="EMBL" id="APW40832.1"/>
    </source>
</evidence>
<name>A0A1P8K4B3_9BURK</name>
<dbReference type="EMBL" id="CP019236">
    <property type="protein sequence ID" value="APW40832.1"/>
    <property type="molecule type" value="Genomic_DNA"/>
</dbReference>
<accession>A0A1P8K4B3</accession>
<reference evidence="1 2" key="1">
    <citation type="submission" date="2017-01" db="EMBL/GenBank/DDBJ databases">
        <authorList>
            <person name="Mah S.A."/>
            <person name="Swanson W.J."/>
            <person name="Moy G.W."/>
            <person name="Vacquier V.D."/>
        </authorList>
    </citation>
    <scope>NUCLEOTIDE SEQUENCE [LARGE SCALE GENOMIC DNA]</scope>
    <source>
        <strain evidence="1 2">DCY110</strain>
    </source>
</reference>
<keyword evidence="2" id="KW-1185">Reference proteome</keyword>
<protein>
    <recommendedName>
        <fullName evidence="3">Lipoprotein</fullName>
    </recommendedName>
</protein>
<dbReference type="STRING" id="1842727.RD110_20425"/>
<evidence type="ECO:0000313" key="2">
    <source>
        <dbReference type="Proteomes" id="UP000186609"/>
    </source>
</evidence>
<sequence length="305" mass="34674">MTTSTADIKLHLPRKNVFATLGRIIGLLLAAAVLQSCSAIKLGYNNGPDLAYWWLDGYADFTGEQAIRLKEDLGQLQAWHRRRELPEYAKLLRQAQALMPQDVDAAQVCSEWANVRQRLDVLVVAAAPTAAQLAMTLQPQQITALEKKYARSNADFRKDWLDRSPEQVLDKRYDKALENAQTVYGRLDTEQRELLRQQVARSGLDEQTRYAERLRRQQDTLQTLRQWLARPPEPAQAVQEAREAIERLMRPSVPGQKAQEAATQQMCEGVAALHNRTTAAQRQHGLKWLAGYERDLKELAAQPQK</sequence>
<evidence type="ECO:0008006" key="3">
    <source>
        <dbReference type="Google" id="ProtNLM"/>
    </source>
</evidence>
<dbReference type="Pfam" id="PF19795">
    <property type="entry name" value="DUF6279"/>
    <property type="match status" value="1"/>
</dbReference>
<gene>
    <name evidence="1" type="ORF">RD110_20425</name>
</gene>
<organism evidence="1 2">
    <name type="scientific">Rhodoferax koreensis</name>
    <dbReference type="NCBI Taxonomy" id="1842727"/>
    <lineage>
        <taxon>Bacteria</taxon>
        <taxon>Pseudomonadati</taxon>
        <taxon>Pseudomonadota</taxon>
        <taxon>Betaproteobacteria</taxon>
        <taxon>Burkholderiales</taxon>
        <taxon>Comamonadaceae</taxon>
        <taxon>Rhodoferax</taxon>
    </lineage>
</organism>
<proteinExistence type="predicted"/>
<dbReference type="AlphaFoldDB" id="A0A1P8K4B3"/>
<dbReference type="KEGG" id="rhy:RD110_20425"/>
<dbReference type="Proteomes" id="UP000186609">
    <property type="component" value="Chromosome"/>
</dbReference>